<evidence type="ECO:0000313" key="1">
    <source>
        <dbReference type="EMBL" id="EEK16290.1"/>
    </source>
</evidence>
<protein>
    <submittedName>
        <fullName evidence="1">Uncharacterized protein</fullName>
    </submittedName>
</protein>
<dbReference type="AlphaFoldDB" id="C2MDA1"/>
<evidence type="ECO:0000313" key="2">
    <source>
        <dbReference type="Proteomes" id="UP000003303"/>
    </source>
</evidence>
<dbReference type="EMBL" id="ACLR01000182">
    <property type="protein sequence ID" value="EEK16290.1"/>
    <property type="molecule type" value="Genomic_DNA"/>
</dbReference>
<accession>C2MDA1</accession>
<sequence>MRGRSDGAKSARHQRLSSRSDLLLTAKIPLFAKRITN</sequence>
<dbReference type="STRING" id="596327.PORUE0001_0422"/>
<name>C2MDA1_9PORP</name>
<proteinExistence type="predicted"/>
<reference evidence="1 2" key="1">
    <citation type="submission" date="2009-04" db="EMBL/GenBank/DDBJ databases">
        <authorList>
            <person name="Sebastian Y."/>
            <person name="Madupu R."/>
            <person name="Durkin A.S."/>
            <person name="Torralba M."/>
            <person name="Methe B."/>
            <person name="Sutton G.G."/>
            <person name="Strausberg R.L."/>
            <person name="Nelson K.E."/>
        </authorList>
    </citation>
    <scope>NUCLEOTIDE SEQUENCE [LARGE SCALE GENOMIC DNA]</scope>
    <source>
        <strain evidence="1 2">60-3</strain>
    </source>
</reference>
<gene>
    <name evidence="1" type="ORF">PORUE0001_0422</name>
</gene>
<comment type="caution">
    <text evidence="1">The sequence shown here is derived from an EMBL/GenBank/DDBJ whole genome shotgun (WGS) entry which is preliminary data.</text>
</comment>
<keyword evidence="2" id="KW-1185">Reference proteome</keyword>
<organism evidence="1 2">
    <name type="scientific">Porphyromonas uenonis 60-3</name>
    <dbReference type="NCBI Taxonomy" id="596327"/>
    <lineage>
        <taxon>Bacteria</taxon>
        <taxon>Pseudomonadati</taxon>
        <taxon>Bacteroidota</taxon>
        <taxon>Bacteroidia</taxon>
        <taxon>Bacteroidales</taxon>
        <taxon>Porphyromonadaceae</taxon>
        <taxon>Porphyromonas</taxon>
    </lineage>
</organism>
<dbReference type="Proteomes" id="UP000003303">
    <property type="component" value="Unassembled WGS sequence"/>
</dbReference>